<dbReference type="AlphaFoldDB" id="A0A840I530"/>
<organism evidence="1 2">
    <name type="scientific">Parvularcula dongshanensis</name>
    <dbReference type="NCBI Taxonomy" id="1173995"/>
    <lineage>
        <taxon>Bacteria</taxon>
        <taxon>Pseudomonadati</taxon>
        <taxon>Pseudomonadota</taxon>
        <taxon>Alphaproteobacteria</taxon>
        <taxon>Parvularculales</taxon>
        <taxon>Parvularculaceae</taxon>
        <taxon>Parvularcula</taxon>
    </lineage>
</organism>
<evidence type="ECO:0000313" key="1">
    <source>
        <dbReference type="EMBL" id="MBB4659482.1"/>
    </source>
</evidence>
<dbReference type="Proteomes" id="UP000563524">
    <property type="component" value="Unassembled WGS sequence"/>
</dbReference>
<accession>A0A840I530</accession>
<dbReference type="InterPro" id="IPR018673">
    <property type="entry name" value="DUF2141"/>
</dbReference>
<protein>
    <submittedName>
        <fullName evidence="1">Uncharacterized protein (DUF2141 family)</fullName>
    </submittedName>
</protein>
<evidence type="ECO:0000313" key="2">
    <source>
        <dbReference type="Proteomes" id="UP000563524"/>
    </source>
</evidence>
<dbReference type="Pfam" id="PF09912">
    <property type="entry name" value="DUF2141"/>
    <property type="match status" value="1"/>
</dbReference>
<name>A0A840I530_9PROT</name>
<comment type="caution">
    <text evidence="1">The sequence shown here is derived from an EMBL/GenBank/DDBJ whole genome shotgun (WGS) entry which is preliminary data.</text>
</comment>
<sequence>MGPLLLGATQAAPLSVTLEGVEARGGTVYVSVQTEDQFMGEASIASEEIPSPRAGAHVVSFDLPQGRYAVSVWHDDDANGSFDMGPGGMPLDGWAISGPPLMGMPTFEGTAIETGEGGIETTLRMTYGR</sequence>
<gene>
    <name evidence="1" type="ORF">GGQ59_002019</name>
</gene>
<keyword evidence="2" id="KW-1185">Reference proteome</keyword>
<dbReference type="RefSeq" id="WP_183818133.1">
    <property type="nucleotide sequence ID" value="NZ_JACHOB010000004.1"/>
</dbReference>
<reference evidence="1 2" key="1">
    <citation type="submission" date="2020-08" db="EMBL/GenBank/DDBJ databases">
        <title>Genomic Encyclopedia of Type Strains, Phase IV (KMG-IV): sequencing the most valuable type-strain genomes for metagenomic binning, comparative biology and taxonomic classification.</title>
        <authorList>
            <person name="Goeker M."/>
        </authorList>
    </citation>
    <scope>NUCLEOTIDE SEQUENCE [LARGE SCALE GENOMIC DNA]</scope>
    <source>
        <strain evidence="1 2">DSM 102850</strain>
    </source>
</reference>
<dbReference type="EMBL" id="JACHOB010000004">
    <property type="protein sequence ID" value="MBB4659482.1"/>
    <property type="molecule type" value="Genomic_DNA"/>
</dbReference>
<proteinExistence type="predicted"/>